<accession>A0A7R9QSJ8</accession>
<dbReference type="InterPro" id="IPR036846">
    <property type="entry name" value="GM2-AP_sf"/>
</dbReference>
<dbReference type="Pfam" id="PF02221">
    <property type="entry name" value="E1_DerP2_DerF2"/>
    <property type="match status" value="1"/>
</dbReference>
<dbReference type="SUPFAM" id="SSF63707">
    <property type="entry name" value="Ganglioside M2 (gm2) activator"/>
    <property type="match status" value="1"/>
</dbReference>
<dbReference type="Proteomes" id="UP000728032">
    <property type="component" value="Unassembled WGS sequence"/>
</dbReference>
<organism evidence="3">
    <name type="scientific">Oppiella nova</name>
    <dbReference type="NCBI Taxonomy" id="334625"/>
    <lineage>
        <taxon>Eukaryota</taxon>
        <taxon>Metazoa</taxon>
        <taxon>Ecdysozoa</taxon>
        <taxon>Arthropoda</taxon>
        <taxon>Chelicerata</taxon>
        <taxon>Arachnida</taxon>
        <taxon>Acari</taxon>
        <taxon>Acariformes</taxon>
        <taxon>Sarcoptiformes</taxon>
        <taxon>Oribatida</taxon>
        <taxon>Brachypylina</taxon>
        <taxon>Oppioidea</taxon>
        <taxon>Oppiidae</taxon>
        <taxon>Oppiella</taxon>
    </lineage>
</organism>
<dbReference type="AlphaFoldDB" id="A0A7R9QSJ8"/>
<dbReference type="PANTHER" id="PTHR17357:SF0">
    <property type="entry name" value="GANGLIOSIDE GM2 ACTIVATOR"/>
    <property type="match status" value="1"/>
</dbReference>
<sequence>MSSIGSMKSHWNKSHTPYCGASDASIRFTSVAVSPFPIKYPGSESVQIDVTVVKDIPVEDFTFVITANKLTPYTMAIPCIKDFGSCKYDYCEYAKKETKDLYTIFAPVKCPLTANKYSFDLKDRSLPDVGDVFKKVLEGEFEANGTYINSKTGQVYGCLYGKFEVKL</sequence>
<dbReference type="InterPro" id="IPR028996">
    <property type="entry name" value="GM2-AP"/>
</dbReference>
<keyword evidence="1" id="KW-0732">Signal</keyword>
<dbReference type="GO" id="GO:0008047">
    <property type="term" value="F:enzyme activator activity"/>
    <property type="evidence" value="ECO:0007669"/>
    <property type="project" value="InterPro"/>
</dbReference>
<keyword evidence="4" id="KW-1185">Reference proteome</keyword>
<evidence type="ECO:0000256" key="1">
    <source>
        <dbReference type="ARBA" id="ARBA00022729"/>
    </source>
</evidence>
<name>A0A7R9QSJ8_9ACAR</name>
<dbReference type="Gene3D" id="2.70.220.10">
    <property type="entry name" value="Ganglioside GM2 activator"/>
    <property type="match status" value="1"/>
</dbReference>
<dbReference type="PANTHER" id="PTHR17357">
    <property type="entry name" value="GM2 GANGLIOSIDE ACTIVATOR PROTEIN"/>
    <property type="match status" value="1"/>
</dbReference>
<dbReference type="GO" id="GO:0006689">
    <property type="term" value="P:ganglioside catabolic process"/>
    <property type="evidence" value="ECO:0007669"/>
    <property type="project" value="InterPro"/>
</dbReference>
<proteinExistence type="predicted"/>
<reference evidence="3" key="1">
    <citation type="submission" date="2020-11" db="EMBL/GenBank/DDBJ databases">
        <authorList>
            <person name="Tran Van P."/>
        </authorList>
    </citation>
    <scope>NUCLEOTIDE SEQUENCE</scope>
</reference>
<dbReference type="GO" id="GO:0009898">
    <property type="term" value="C:cytoplasmic side of plasma membrane"/>
    <property type="evidence" value="ECO:0007669"/>
    <property type="project" value="TreeGrafter"/>
</dbReference>
<protein>
    <recommendedName>
        <fullName evidence="2">MD-2-related lipid-recognition domain-containing protein</fullName>
    </recommendedName>
</protein>
<evidence type="ECO:0000313" key="4">
    <source>
        <dbReference type="Proteomes" id="UP000728032"/>
    </source>
</evidence>
<evidence type="ECO:0000313" key="3">
    <source>
        <dbReference type="EMBL" id="CAD7656646.1"/>
    </source>
</evidence>
<dbReference type="EMBL" id="CAJPVJ010011496">
    <property type="protein sequence ID" value="CAG2173833.1"/>
    <property type="molecule type" value="Genomic_DNA"/>
</dbReference>
<evidence type="ECO:0000259" key="2">
    <source>
        <dbReference type="Pfam" id="PF02221"/>
    </source>
</evidence>
<dbReference type="InterPro" id="IPR003172">
    <property type="entry name" value="ML_dom"/>
</dbReference>
<feature type="domain" description="MD-2-related lipid-recognition" evidence="2">
    <location>
        <begin position="15"/>
        <end position="125"/>
    </location>
</feature>
<dbReference type="EMBL" id="OC926321">
    <property type="protein sequence ID" value="CAD7656646.1"/>
    <property type="molecule type" value="Genomic_DNA"/>
</dbReference>
<dbReference type="GO" id="GO:0005319">
    <property type="term" value="F:lipid transporter activity"/>
    <property type="evidence" value="ECO:0007669"/>
    <property type="project" value="TreeGrafter"/>
</dbReference>
<dbReference type="OrthoDB" id="6491510at2759"/>
<gene>
    <name evidence="3" type="ORF">ONB1V03_LOCUS13282</name>
</gene>